<dbReference type="GO" id="GO:0005886">
    <property type="term" value="C:plasma membrane"/>
    <property type="evidence" value="ECO:0007669"/>
    <property type="project" value="UniProtKB-SubCell"/>
</dbReference>
<feature type="transmembrane region" description="Helical" evidence="9">
    <location>
        <begin position="392"/>
        <end position="418"/>
    </location>
</feature>
<feature type="transmembrane region" description="Helical" evidence="9">
    <location>
        <begin position="338"/>
        <end position="357"/>
    </location>
</feature>
<name>A0A7S0XIY6_9CHLO</name>
<feature type="region of interest" description="Disordered" evidence="8">
    <location>
        <begin position="1"/>
        <end position="43"/>
    </location>
</feature>
<evidence type="ECO:0000313" key="10">
    <source>
        <dbReference type="EMBL" id="CAD8720088.1"/>
    </source>
</evidence>
<proteinExistence type="predicted"/>
<feature type="region of interest" description="Disordered" evidence="8">
    <location>
        <begin position="58"/>
        <end position="79"/>
    </location>
</feature>
<feature type="transmembrane region" description="Helical" evidence="9">
    <location>
        <begin position="452"/>
        <end position="473"/>
    </location>
</feature>
<dbReference type="Pfam" id="PF03222">
    <property type="entry name" value="Trp_Tyr_perm"/>
    <property type="match status" value="1"/>
</dbReference>
<evidence type="ECO:0000256" key="9">
    <source>
        <dbReference type="SAM" id="Phobius"/>
    </source>
</evidence>
<dbReference type="PANTHER" id="PTHR32195">
    <property type="entry name" value="OS07G0662800 PROTEIN"/>
    <property type="match status" value="1"/>
</dbReference>
<feature type="transmembrane region" description="Helical" evidence="9">
    <location>
        <begin position="134"/>
        <end position="153"/>
    </location>
</feature>
<keyword evidence="6 9" id="KW-1133">Transmembrane helix</keyword>
<evidence type="ECO:0000256" key="1">
    <source>
        <dbReference type="ARBA" id="ARBA00004429"/>
    </source>
</evidence>
<accession>A0A7S0XIY6</accession>
<feature type="transmembrane region" description="Helical" evidence="9">
    <location>
        <begin position="276"/>
        <end position="294"/>
    </location>
</feature>
<dbReference type="EMBL" id="HBFC01032553">
    <property type="protein sequence ID" value="CAD8720088.1"/>
    <property type="molecule type" value="Transcribed_RNA"/>
</dbReference>
<comment type="subcellular location">
    <subcellularLocation>
        <location evidence="1">Cell inner membrane</location>
        <topology evidence="1">Multi-pass membrane protein</topology>
    </subcellularLocation>
</comment>
<evidence type="ECO:0000256" key="3">
    <source>
        <dbReference type="ARBA" id="ARBA00022475"/>
    </source>
</evidence>
<evidence type="ECO:0000256" key="2">
    <source>
        <dbReference type="ARBA" id="ARBA00022448"/>
    </source>
</evidence>
<keyword evidence="2" id="KW-0813">Transport</keyword>
<feature type="transmembrane region" description="Helical" evidence="9">
    <location>
        <begin position="173"/>
        <end position="198"/>
    </location>
</feature>
<feature type="transmembrane region" description="Helical" evidence="9">
    <location>
        <begin position="479"/>
        <end position="497"/>
    </location>
</feature>
<feature type="transmembrane region" description="Helical" evidence="9">
    <location>
        <begin position="241"/>
        <end position="264"/>
    </location>
</feature>
<keyword evidence="4" id="KW-0997">Cell inner membrane</keyword>
<evidence type="ECO:0000256" key="7">
    <source>
        <dbReference type="ARBA" id="ARBA00023136"/>
    </source>
</evidence>
<dbReference type="AlphaFoldDB" id="A0A7S0XIY6"/>
<keyword evidence="7 9" id="KW-0472">Membrane</keyword>
<evidence type="ECO:0000256" key="8">
    <source>
        <dbReference type="SAM" id="MobiDB-lite"/>
    </source>
</evidence>
<feature type="transmembrane region" description="Helical" evidence="9">
    <location>
        <begin position="517"/>
        <end position="536"/>
    </location>
</feature>
<dbReference type="GO" id="GO:0003333">
    <property type="term" value="P:amino acid transmembrane transport"/>
    <property type="evidence" value="ECO:0007669"/>
    <property type="project" value="InterPro"/>
</dbReference>
<organism evidence="10">
    <name type="scientific">Mantoniella antarctica</name>
    <dbReference type="NCBI Taxonomy" id="81844"/>
    <lineage>
        <taxon>Eukaryota</taxon>
        <taxon>Viridiplantae</taxon>
        <taxon>Chlorophyta</taxon>
        <taxon>Mamiellophyceae</taxon>
        <taxon>Mamiellales</taxon>
        <taxon>Mamiellaceae</taxon>
        <taxon>Mantoniella</taxon>
    </lineage>
</organism>
<keyword evidence="5 9" id="KW-0812">Transmembrane</keyword>
<keyword evidence="3" id="KW-1003">Cell membrane</keyword>
<dbReference type="PANTHER" id="PTHR32195:SF26">
    <property type="entry name" value="TRYPTOPHAN OR TYROSINE TRANSPORTER PROTEIN"/>
    <property type="match status" value="1"/>
</dbReference>
<feature type="compositionally biased region" description="Low complexity" evidence="8">
    <location>
        <begin position="31"/>
        <end position="43"/>
    </location>
</feature>
<feature type="transmembrane region" description="Helical" evidence="9">
    <location>
        <begin position="210"/>
        <end position="229"/>
    </location>
</feature>
<gene>
    <name evidence="10" type="ORF">MANT1106_LOCUS19300</name>
</gene>
<dbReference type="InterPro" id="IPR018227">
    <property type="entry name" value="Amino_acid_transport_2"/>
</dbReference>
<evidence type="ECO:0008006" key="11">
    <source>
        <dbReference type="Google" id="ProtNLM"/>
    </source>
</evidence>
<dbReference type="Gene3D" id="1.20.1740.10">
    <property type="entry name" value="Amino acid/polyamine transporter I"/>
    <property type="match status" value="1"/>
</dbReference>
<evidence type="ECO:0000256" key="5">
    <source>
        <dbReference type="ARBA" id="ARBA00022692"/>
    </source>
</evidence>
<evidence type="ECO:0000256" key="4">
    <source>
        <dbReference type="ARBA" id="ARBA00022519"/>
    </source>
</evidence>
<reference evidence="10" key="1">
    <citation type="submission" date="2021-01" db="EMBL/GenBank/DDBJ databases">
        <authorList>
            <person name="Corre E."/>
            <person name="Pelletier E."/>
            <person name="Niang G."/>
            <person name="Scheremetjew M."/>
            <person name="Finn R."/>
            <person name="Kale V."/>
            <person name="Holt S."/>
            <person name="Cochrane G."/>
            <person name="Meng A."/>
            <person name="Brown T."/>
            <person name="Cohen L."/>
        </authorList>
    </citation>
    <scope>NUCLEOTIDE SEQUENCE</scope>
    <source>
        <strain evidence="10">SL-175</strain>
    </source>
</reference>
<feature type="transmembrane region" description="Helical" evidence="9">
    <location>
        <begin position="306"/>
        <end position="326"/>
    </location>
</feature>
<protein>
    <recommendedName>
        <fullName evidence="11">Amino acid transporter transmembrane domain-containing protein</fullName>
    </recommendedName>
</protein>
<evidence type="ECO:0000256" key="6">
    <source>
        <dbReference type="ARBA" id="ARBA00022989"/>
    </source>
</evidence>
<sequence>MGPGAEAARQGALASSSSRPGLGGEGKIKSASRPTAAAGATAATGRVAPTCSVQLQARNRRSEARRLVSRAATGRGGVEAPDGGVVRLPRCLRRVHLCAAADAFGALSAASSSDGAIVAESDATDDMAAHPERLNGAIALIAGGTIGAGIIALPVKTVAAGFIPSTVALTCSWAYMVITAGLVIELSSYFGAGTNIVTMAEHTLGSTGRVVTVVLYTFIYCATLTAYIAEGAKLMVAMTGAAGVVVPSWLACGAFTAVFSGFVYAGTGPAEKLNSFCLLVAVVAYAALVTFLMGSIDFGNLWRADWGASIAPLPIMVVAFTFHNMIPSLMTYLGSRRLLLTAVIRGSLIPLVFYTLWQGVIMGTVGSAAAALTSADQIVAALRASAGVSAEVAIRIFSFFAIVTSFLGVGLGCVDFLADVIKGFRPKQRSSPKVGVSAAAVADPANKILDRLLPMGGMLTPALLVAVCAPTAFLPALEYSGTLRLILFGMMPAMMVWKIRYGRAAGGGPMNAPPWVAGGKAMLAFVITVAAAIISLELGGKALRALAGA</sequence>